<feature type="region of interest" description="Disordered" evidence="1">
    <location>
        <begin position="23"/>
        <end position="76"/>
    </location>
</feature>
<dbReference type="Proteomes" id="UP000828390">
    <property type="component" value="Unassembled WGS sequence"/>
</dbReference>
<proteinExistence type="predicted"/>
<comment type="caution">
    <text evidence="2">The sequence shown here is derived from an EMBL/GenBank/DDBJ whole genome shotgun (WGS) entry which is preliminary data.</text>
</comment>
<sequence>MQIFTFKELAAKLKGQLEAAREFKKNAPQGQSSKVRGDDEEFVTLTRTDRSGMSRPLPEGQFPAESGGGKRRRKKQKVIYSSLFNDC</sequence>
<evidence type="ECO:0000313" key="2">
    <source>
        <dbReference type="EMBL" id="KAH3830628.1"/>
    </source>
</evidence>
<gene>
    <name evidence="2" type="ORF">DPMN_103873</name>
</gene>
<accession>A0A9D4K2T4</accession>
<protein>
    <submittedName>
        <fullName evidence="2">Uncharacterized protein</fullName>
    </submittedName>
</protein>
<reference evidence="2" key="2">
    <citation type="submission" date="2020-11" db="EMBL/GenBank/DDBJ databases">
        <authorList>
            <person name="McCartney M.A."/>
            <person name="Auch B."/>
            <person name="Kono T."/>
            <person name="Mallez S."/>
            <person name="Becker A."/>
            <person name="Gohl D.M."/>
            <person name="Silverstein K.A.T."/>
            <person name="Koren S."/>
            <person name="Bechman K.B."/>
            <person name="Herman A."/>
            <person name="Abrahante J.E."/>
            <person name="Garbe J."/>
        </authorList>
    </citation>
    <scope>NUCLEOTIDE SEQUENCE</scope>
    <source>
        <strain evidence="2">Duluth1</strain>
        <tissue evidence="2">Whole animal</tissue>
    </source>
</reference>
<dbReference type="AlphaFoldDB" id="A0A9D4K2T4"/>
<evidence type="ECO:0000313" key="3">
    <source>
        <dbReference type="Proteomes" id="UP000828390"/>
    </source>
</evidence>
<keyword evidence="3" id="KW-1185">Reference proteome</keyword>
<evidence type="ECO:0000256" key="1">
    <source>
        <dbReference type="SAM" id="MobiDB-lite"/>
    </source>
</evidence>
<dbReference type="EMBL" id="JAIWYP010000004">
    <property type="protein sequence ID" value="KAH3830628.1"/>
    <property type="molecule type" value="Genomic_DNA"/>
</dbReference>
<organism evidence="2 3">
    <name type="scientific">Dreissena polymorpha</name>
    <name type="common">Zebra mussel</name>
    <name type="synonym">Mytilus polymorpha</name>
    <dbReference type="NCBI Taxonomy" id="45954"/>
    <lineage>
        <taxon>Eukaryota</taxon>
        <taxon>Metazoa</taxon>
        <taxon>Spiralia</taxon>
        <taxon>Lophotrochozoa</taxon>
        <taxon>Mollusca</taxon>
        <taxon>Bivalvia</taxon>
        <taxon>Autobranchia</taxon>
        <taxon>Heteroconchia</taxon>
        <taxon>Euheterodonta</taxon>
        <taxon>Imparidentia</taxon>
        <taxon>Neoheterodontei</taxon>
        <taxon>Myida</taxon>
        <taxon>Dreissenoidea</taxon>
        <taxon>Dreissenidae</taxon>
        <taxon>Dreissena</taxon>
    </lineage>
</organism>
<name>A0A9D4K2T4_DREPO</name>
<reference evidence="2" key="1">
    <citation type="journal article" date="2019" name="bioRxiv">
        <title>The Genome of the Zebra Mussel, Dreissena polymorpha: A Resource for Invasive Species Research.</title>
        <authorList>
            <person name="McCartney M.A."/>
            <person name="Auch B."/>
            <person name="Kono T."/>
            <person name="Mallez S."/>
            <person name="Zhang Y."/>
            <person name="Obille A."/>
            <person name="Becker A."/>
            <person name="Abrahante J.E."/>
            <person name="Garbe J."/>
            <person name="Badalamenti J.P."/>
            <person name="Herman A."/>
            <person name="Mangelson H."/>
            <person name="Liachko I."/>
            <person name="Sullivan S."/>
            <person name="Sone E.D."/>
            <person name="Koren S."/>
            <person name="Silverstein K.A.T."/>
            <person name="Beckman K.B."/>
            <person name="Gohl D.M."/>
        </authorList>
    </citation>
    <scope>NUCLEOTIDE SEQUENCE</scope>
    <source>
        <strain evidence="2">Duluth1</strain>
        <tissue evidence="2">Whole animal</tissue>
    </source>
</reference>